<name>K2GC29_9BACT</name>
<accession>K2GC29</accession>
<keyword evidence="1" id="KW-0812">Transmembrane</keyword>
<keyword evidence="1" id="KW-1133">Transmembrane helix</keyword>
<comment type="caution">
    <text evidence="2">The sequence shown here is derived from an EMBL/GenBank/DDBJ whole genome shotgun (WGS) entry which is preliminary data.</text>
</comment>
<gene>
    <name evidence="2" type="ORF">ACD_3C00154G0017</name>
</gene>
<feature type="transmembrane region" description="Helical" evidence="1">
    <location>
        <begin position="66"/>
        <end position="87"/>
    </location>
</feature>
<evidence type="ECO:0000256" key="1">
    <source>
        <dbReference type="SAM" id="Phobius"/>
    </source>
</evidence>
<sequence length="339" mass="41247">MKKNLFSMVILVSSFYALIYLSGLYWWLEFLVSCIIYAALFYCWHMLFSYFRKKERMTFKQFAPYFAYRISSLIVAIVLIFWLFIYYENKVEPARLPEFTVSNWKKTVVFQWMAHIWSDKFYKEVQENIKQKKKEGYVLFYEWVKPWTKENMDKFDKLLGVKFDKKTYVNLSKIYWLRAQNNADFLWIENELDFNVDIWMDEIISLYEKKYWGVDMNKKNNITNNAEPVSVDKLIDSAVSQMTPRELNFLIYVNRSIMNFIIKNENIQNTILAWSWQKNLFDIILDDRNKVIIDSIGKSEYQKIYITYWLMHFNGVWSWLQKLDPSWKLLSIKYLTPID</sequence>
<dbReference type="EMBL" id="AMFJ01000428">
    <property type="protein sequence ID" value="EKE27774.1"/>
    <property type="molecule type" value="Genomic_DNA"/>
</dbReference>
<organism evidence="2">
    <name type="scientific">uncultured bacterium</name>
    <name type="common">gcode 4</name>
    <dbReference type="NCBI Taxonomy" id="1234023"/>
    <lineage>
        <taxon>Bacteria</taxon>
        <taxon>environmental samples</taxon>
    </lineage>
</organism>
<keyword evidence="1" id="KW-0472">Membrane</keyword>
<protein>
    <submittedName>
        <fullName evidence="2">Uncharacterized protein</fullName>
    </submittedName>
</protein>
<feature type="transmembrane region" description="Helical" evidence="1">
    <location>
        <begin position="27"/>
        <end position="45"/>
    </location>
</feature>
<evidence type="ECO:0000313" key="2">
    <source>
        <dbReference type="EMBL" id="EKE27774.1"/>
    </source>
</evidence>
<reference evidence="2" key="1">
    <citation type="journal article" date="2012" name="Science">
        <title>Fermentation, hydrogen, and sulfur metabolism in multiple uncultivated bacterial phyla.</title>
        <authorList>
            <person name="Wrighton K.C."/>
            <person name="Thomas B.C."/>
            <person name="Sharon I."/>
            <person name="Miller C.S."/>
            <person name="Castelle C.J."/>
            <person name="VerBerkmoes N.C."/>
            <person name="Wilkins M.J."/>
            <person name="Hettich R.L."/>
            <person name="Lipton M.S."/>
            <person name="Williams K.H."/>
            <person name="Long P.E."/>
            <person name="Banfield J.F."/>
        </authorList>
    </citation>
    <scope>NUCLEOTIDE SEQUENCE [LARGE SCALE GENOMIC DNA]</scope>
</reference>
<proteinExistence type="predicted"/>
<dbReference type="AlphaFoldDB" id="K2GC29"/>